<name>A0A5D2QP67_GOSTO</name>
<dbReference type="EMBL" id="CM017614">
    <property type="protein sequence ID" value="TYI30008.1"/>
    <property type="molecule type" value="Genomic_DNA"/>
</dbReference>
<reference evidence="2 3" key="1">
    <citation type="submission" date="2019-07" db="EMBL/GenBank/DDBJ databases">
        <title>WGS assembly of Gossypium tomentosum.</title>
        <authorList>
            <person name="Chen Z.J."/>
            <person name="Sreedasyam A."/>
            <person name="Ando A."/>
            <person name="Song Q."/>
            <person name="De L."/>
            <person name="Hulse-Kemp A."/>
            <person name="Ding M."/>
            <person name="Ye W."/>
            <person name="Kirkbride R."/>
            <person name="Jenkins J."/>
            <person name="Plott C."/>
            <person name="Lovell J."/>
            <person name="Lin Y.-M."/>
            <person name="Vaughn R."/>
            <person name="Liu B."/>
            <person name="Li W."/>
            <person name="Simpson S."/>
            <person name="Scheffler B."/>
            <person name="Saski C."/>
            <person name="Grover C."/>
            <person name="Hu G."/>
            <person name="Conover J."/>
            <person name="Carlson J."/>
            <person name="Shu S."/>
            <person name="Boston L."/>
            <person name="Williams M."/>
            <person name="Peterson D."/>
            <person name="Mcgee K."/>
            <person name="Jones D."/>
            <person name="Wendel J."/>
            <person name="Stelly D."/>
            <person name="Grimwood J."/>
            <person name="Schmutz J."/>
        </authorList>
    </citation>
    <scope>NUCLEOTIDE SEQUENCE [LARGE SCALE GENOMIC DNA]</scope>
    <source>
        <strain evidence="2">7179.01</strain>
    </source>
</reference>
<keyword evidence="1" id="KW-0472">Membrane</keyword>
<evidence type="ECO:0000313" key="2">
    <source>
        <dbReference type="EMBL" id="TYI30008.1"/>
    </source>
</evidence>
<evidence type="ECO:0000313" key="3">
    <source>
        <dbReference type="Proteomes" id="UP000322667"/>
    </source>
</evidence>
<accession>A0A5D2QP67</accession>
<gene>
    <name evidence="2" type="ORF">ES332_A05G354800v1</name>
</gene>
<keyword evidence="1" id="KW-0812">Transmembrane</keyword>
<evidence type="ECO:0000256" key="1">
    <source>
        <dbReference type="SAM" id="Phobius"/>
    </source>
</evidence>
<keyword evidence="3" id="KW-1185">Reference proteome</keyword>
<sequence length="149" mass="16769">MFYLHVSAAASRLCCYIFPATALLLQSLLICFGFSVWLLQFILQVSFFSVMDGYSRKGEIGLFRMEDSGFPCGTSLERLLTNCLSLGSSASRYDDGDDRSVEHDDRSSQISGCCSVVNDGVKRERPNHSPPFCLIVWRRLLQCLMICLF</sequence>
<keyword evidence="1" id="KW-1133">Transmembrane helix</keyword>
<dbReference type="AlphaFoldDB" id="A0A5D2QP67"/>
<proteinExistence type="predicted"/>
<protein>
    <submittedName>
        <fullName evidence="2">Uncharacterized protein</fullName>
    </submittedName>
</protein>
<feature type="transmembrane region" description="Helical" evidence="1">
    <location>
        <begin position="16"/>
        <end position="39"/>
    </location>
</feature>
<dbReference type="Proteomes" id="UP000322667">
    <property type="component" value="Chromosome A05"/>
</dbReference>
<organism evidence="2 3">
    <name type="scientific">Gossypium tomentosum</name>
    <name type="common">Hawaiian cotton</name>
    <name type="synonym">Gossypium sandvicense</name>
    <dbReference type="NCBI Taxonomy" id="34277"/>
    <lineage>
        <taxon>Eukaryota</taxon>
        <taxon>Viridiplantae</taxon>
        <taxon>Streptophyta</taxon>
        <taxon>Embryophyta</taxon>
        <taxon>Tracheophyta</taxon>
        <taxon>Spermatophyta</taxon>
        <taxon>Magnoliopsida</taxon>
        <taxon>eudicotyledons</taxon>
        <taxon>Gunneridae</taxon>
        <taxon>Pentapetalae</taxon>
        <taxon>rosids</taxon>
        <taxon>malvids</taxon>
        <taxon>Malvales</taxon>
        <taxon>Malvaceae</taxon>
        <taxon>Malvoideae</taxon>
        <taxon>Gossypium</taxon>
    </lineage>
</organism>